<dbReference type="Pfam" id="PF02572">
    <property type="entry name" value="CobA_CobO_BtuR"/>
    <property type="match status" value="1"/>
</dbReference>
<dbReference type="GO" id="GO:0008817">
    <property type="term" value="F:corrinoid adenosyltransferase activity"/>
    <property type="evidence" value="ECO:0007669"/>
    <property type="project" value="UniProtKB-EC"/>
</dbReference>
<dbReference type="PIRSF" id="PIRSF015617">
    <property type="entry name" value="Adensltrnsf_CobA"/>
    <property type="match status" value="1"/>
</dbReference>
<protein>
    <recommendedName>
        <fullName evidence="3">corrinoid adenosyltransferase</fullName>
        <ecNumber evidence="3">2.5.1.17</ecNumber>
    </recommendedName>
    <alternativeName>
        <fullName evidence="5">Cob(II)alamin adenosyltransferase</fullName>
    </alternativeName>
    <alternativeName>
        <fullName evidence="7">Cob(II)yrinic acid a,c-diamide adenosyltransferase</fullName>
    </alternativeName>
    <alternativeName>
        <fullName evidence="6">Cobinamide/cobalamin adenosyltransferase</fullName>
    </alternativeName>
</protein>
<evidence type="ECO:0000256" key="1">
    <source>
        <dbReference type="ARBA" id="ARBA00005121"/>
    </source>
</evidence>
<evidence type="ECO:0000256" key="7">
    <source>
        <dbReference type="ARBA" id="ARBA00033354"/>
    </source>
</evidence>
<dbReference type="CDD" id="cd00561">
    <property type="entry name" value="CobA_ACA"/>
    <property type="match status" value="1"/>
</dbReference>
<evidence type="ECO:0000256" key="3">
    <source>
        <dbReference type="ARBA" id="ARBA00012454"/>
    </source>
</evidence>
<proteinExistence type="inferred from homology"/>
<comment type="caution">
    <text evidence="10">The sequence shown here is derived from an EMBL/GenBank/DDBJ whole genome shotgun (WGS) entry which is preliminary data.</text>
</comment>
<evidence type="ECO:0000256" key="8">
    <source>
        <dbReference type="ARBA" id="ARBA00048555"/>
    </source>
</evidence>
<name>A0A7V5PRM5_CALAY</name>
<dbReference type="GO" id="GO:0005524">
    <property type="term" value="F:ATP binding"/>
    <property type="evidence" value="ECO:0007669"/>
    <property type="project" value="InterPro"/>
</dbReference>
<dbReference type="SUPFAM" id="SSF52540">
    <property type="entry name" value="P-loop containing nucleoside triphosphate hydrolases"/>
    <property type="match status" value="1"/>
</dbReference>
<evidence type="ECO:0000256" key="4">
    <source>
        <dbReference type="ARBA" id="ARBA00024929"/>
    </source>
</evidence>
<accession>A0A7V5PRM5</accession>
<gene>
    <name evidence="10" type="primary">cobO</name>
    <name evidence="10" type="ORF">ENJ89_11795</name>
</gene>
<evidence type="ECO:0000256" key="9">
    <source>
        <dbReference type="ARBA" id="ARBA00048692"/>
    </source>
</evidence>
<evidence type="ECO:0000256" key="6">
    <source>
        <dbReference type="ARBA" id="ARBA00033334"/>
    </source>
</evidence>
<evidence type="ECO:0000313" key="10">
    <source>
        <dbReference type="EMBL" id="HHJ53871.1"/>
    </source>
</evidence>
<dbReference type="AlphaFoldDB" id="A0A7V5PRM5"/>
<keyword evidence="10" id="KW-0808">Transferase</keyword>
<comment type="similarity">
    <text evidence="2">Belongs to the Cob(I)alamin adenosyltransferase family.</text>
</comment>
<evidence type="ECO:0000256" key="5">
    <source>
        <dbReference type="ARBA" id="ARBA00031529"/>
    </source>
</evidence>
<dbReference type="EC" id="2.5.1.17" evidence="3"/>
<comment type="pathway">
    <text evidence="1">Cofactor biosynthesis; adenosylcobalamin biosynthesis; adenosylcobalamin from cob(II)yrinate a,c-diamide: step 2/7.</text>
</comment>
<dbReference type="InterPro" id="IPR003724">
    <property type="entry name" value="CblAdoTrfase_CobA"/>
</dbReference>
<reference evidence="10" key="1">
    <citation type="journal article" date="2020" name="mSystems">
        <title>Genome- and Community-Level Interaction Insights into Carbon Utilization and Element Cycling Functions of Hydrothermarchaeota in Hydrothermal Sediment.</title>
        <authorList>
            <person name="Zhou Z."/>
            <person name="Liu Y."/>
            <person name="Xu W."/>
            <person name="Pan J."/>
            <person name="Luo Z.H."/>
            <person name="Li M."/>
        </authorList>
    </citation>
    <scope>NUCLEOTIDE SEQUENCE [LARGE SCALE GENOMIC DNA]</scope>
    <source>
        <strain evidence="10">HyVt-527</strain>
    </source>
</reference>
<dbReference type="InterPro" id="IPR027417">
    <property type="entry name" value="P-loop_NTPase"/>
</dbReference>
<organism evidence="10">
    <name type="scientific">Caldithrix abyssi</name>
    <dbReference type="NCBI Taxonomy" id="187145"/>
    <lineage>
        <taxon>Bacteria</taxon>
        <taxon>Pseudomonadati</taxon>
        <taxon>Calditrichota</taxon>
        <taxon>Calditrichia</taxon>
        <taxon>Calditrichales</taxon>
        <taxon>Calditrichaceae</taxon>
        <taxon>Caldithrix</taxon>
    </lineage>
</organism>
<dbReference type="GO" id="GO:0009236">
    <property type="term" value="P:cobalamin biosynthetic process"/>
    <property type="evidence" value="ECO:0007669"/>
    <property type="project" value="InterPro"/>
</dbReference>
<comment type="function">
    <text evidence="4">Required for both de novo synthesis of the corrin ring for the assimilation of exogenous corrinoids. Participates in the adenosylation of a variety of incomplete and complete corrinoids.</text>
</comment>
<comment type="catalytic activity">
    <reaction evidence="9">
        <text>2 cob(II)alamin + reduced [electron-transfer flavoprotein] + 2 ATP = 2 adenosylcob(III)alamin + 2 triphosphate + oxidized [electron-transfer flavoprotein] + 3 H(+)</text>
        <dbReference type="Rhea" id="RHEA:28671"/>
        <dbReference type="Rhea" id="RHEA-COMP:10685"/>
        <dbReference type="Rhea" id="RHEA-COMP:10686"/>
        <dbReference type="ChEBI" id="CHEBI:15378"/>
        <dbReference type="ChEBI" id="CHEBI:16304"/>
        <dbReference type="ChEBI" id="CHEBI:18036"/>
        <dbReference type="ChEBI" id="CHEBI:18408"/>
        <dbReference type="ChEBI" id="CHEBI:30616"/>
        <dbReference type="ChEBI" id="CHEBI:57692"/>
        <dbReference type="ChEBI" id="CHEBI:58307"/>
        <dbReference type="EC" id="2.5.1.17"/>
    </reaction>
</comment>
<dbReference type="NCBIfam" id="TIGR00708">
    <property type="entry name" value="cobA"/>
    <property type="match status" value="1"/>
</dbReference>
<comment type="catalytic activity">
    <reaction evidence="8">
        <text>2 cob(II)yrinate a,c diamide + reduced [electron-transfer flavoprotein] + 2 ATP = 2 adenosylcob(III)yrinate a,c-diamide + 2 triphosphate + oxidized [electron-transfer flavoprotein] + 3 H(+)</text>
        <dbReference type="Rhea" id="RHEA:11528"/>
        <dbReference type="Rhea" id="RHEA-COMP:10685"/>
        <dbReference type="Rhea" id="RHEA-COMP:10686"/>
        <dbReference type="ChEBI" id="CHEBI:15378"/>
        <dbReference type="ChEBI" id="CHEBI:18036"/>
        <dbReference type="ChEBI" id="CHEBI:30616"/>
        <dbReference type="ChEBI" id="CHEBI:57692"/>
        <dbReference type="ChEBI" id="CHEBI:58307"/>
        <dbReference type="ChEBI" id="CHEBI:58503"/>
        <dbReference type="ChEBI" id="CHEBI:58537"/>
        <dbReference type="EC" id="2.5.1.17"/>
    </reaction>
</comment>
<dbReference type="PANTHER" id="PTHR46638">
    <property type="entry name" value="CORRINOID ADENOSYLTRANSFERASE"/>
    <property type="match status" value="1"/>
</dbReference>
<sequence>MPLEQGFVQVYTGNGKGKTTAAIGQAVRALGSQLKVLLVQFMKDYPYGEVTVLENLSPHLELRRYGNDSFVFQKRPPSQTLKDQVKQGLDQALADMRGGRFDLVILDEVCVSVYFGLLNEEEVMAFIKQKPHQVELILTGRYCPKGILDAADLVTEMKEIKHYYQQGILARKGIES</sequence>
<dbReference type="Gene3D" id="3.40.50.300">
    <property type="entry name" value="P-loop containing nucleotide triphosphate hydrolases"/>
    <property type="match status" value="1"/>
</dbReference>
<dbReference type="PANTHER" id="PTHR46638:SF1">
    <property type="entry name" value="CORRINOID ADENOSYLTRANSFERASE"/>
    <property type="match status" value="1"/>
</dbReference>
<evidence type="ECO:0000256" key="2">
    <source>
        <dbReference type="ARBA" id="ARBA00007487"/>
    </source>
</evidence>
<dbReference type="Proteomes" id="UP000886124">
    <property type="component" value="Unassembled WGS sequence"/>
</dbReference>
<dbReference type="EMBL" id="DROD01000745">
    <property type="protein sequence ID" value="HHJ53871.1"/>
    <property type="molecule type" value="Genomic_DNA"/>
</dbReference>